<organism evidence="2">
    <name type="scientific">Brassica cretica</name>
    <name type="common">Mustard</name>
    <dbReference type="NCBI Taxonomy" id="69181"/>
    <lineage>
        <taxon>Eukaryota</taxon>
        <taxon>Viridiplantae</taxon>
        <taxon>Streptophyta</taxon>
        <taxon>Embryophyta</taxon>
        <taxon>Tracheophyta</taxon>
        <taxon>Spermatophyta</taxon>
        <taxon>Magnoliopsida</taxon>
        <taxon>eudicotyledons</taxon>
        <taxon>Gunneridae</taxon>
        <taxon>Pentapetalae</taxon>
        <taxon>rosids</taxon>
        <taxon>malvids</taxon>
        <taxon>Brassicales</taxon>
        <taxon>Brassicaceae</taxon>
        <taxon>Brassiceae</taxon>
        <taxon>Brassica</taxon>
    </lineage>
</organism>
<proteinExistence type="predicted"/>
<keyword evidence="1" id="KW-0812">Transmembrane</keyword>
<name>A0A8S9L4J3_BRACR</name>
<protein>
    <submittedName>
        <fullName evidence="2">Uncharacterized protein</fullName>
    </submittedName>
</protein>
<accession>A0A8S9L4J3</accession>
<keyword evidence="1" id="KW-0472">Membrane</keyword>
<gene>
    <name evidence="2" type="ORF">F2Q70_00027481</name>
</gene>
<dbReference type="EMBL" id="QGKY02000094">
    <property type="protein sequence ID" value="KAF2603010.1"/>
    <property type="molecule type" value="Genomic_DNA"/>
</dbReference>
<evidence type="ECO:0000313" key="2">
    <source>
        <dbReference type="EMBL" id="KAF2603010.1"/>
    </source>
</evidence>
<evidence type="ECO:0000256" key="1">
    <source>
        <dbReference type="SAM" id="Phobius"/>
    </source>
</evidence>
<feature type="transmembrane region" description="Helical" evidence="1">
    <location>
        <begin position="65"/>
        <end position="85"/>
    </location>
</feature>
<feature type="transmembrane region" description="Helical" evidence="1">
    <location>
        <begin position="92"/>
        <end position="114"/>
    </location>
</feature>
<keyword evidence="1" id="KW-1133">Transmembrane helix</keyword>
<sequence>MRIYQAIVDRVFSQFLAFMPPAAWQMYLTETGAALEEEGEEERQQRDECTKGDQVRTLAQVEVEAIISVAVCGLGPVGIVGFLPFSTCRLPAFLLVILWLVYDFLTFGDLWMIWTLRFLDHAPLMPMRVEKLLSLPSSCVFHPPGPVVAVLLFLPDQTRLDSDGLLPNDKERLLESFRRCLLWNHFTGAK</sequence>
<dbReference type="AlphaFoldDB" id="A0A8S9L4J3"/>
<reference evidence="2" key="1">
    <citation type="submission" date="2019-12" db="EMBL/GenBank/DDBJ databases">
        <title>Genome sequencing and annotation of Brassica cretica.</title>
        <authorList>
            <person name="Studholme D.J."/>
            <person name="Sarris P.F."/>
        </authorList>
    </citation>
    <scope>NUCLEOTIDE SEQUENCE</scope>
    <source>
        <strain evidence="2">PFS-102/07</strain>
        <tissue evidence="2">Leaf</tissue>
    </source>
</reference>
<comment type="caution">
    <text evidence="2">The sequence shown here is derived from an EMBL/GenBank/DDBJ whole genome shotgun (WGS) entry which is preliminary data.</text>
</comment>